<name>A0A6C0L575_PSEAI</name>
<protein>
    <submittedName>
        <fullName evidence="2">Uncharacterized protein</fullName>
    </submittedName>
</protein>
<keyword evidence="1" id="KW-1133">Transmembrane helix</keyword>
<feature type="transmembrane region" description="Helical" evidence="1">
    <location>
        <begin position="98"/>
        <end position="115"/>
    </location>
</feature>
<dbReference type="EMBL" id="MN583270">
    <property type="protein sequence ID" value="QHU24403.1"/>
    <property type="molecule type" value="Genomic_DNA"/>
</dbReference>
<proteinExistence type="predicted"/>
<keyword evidence="1" id="KW-0472">Membrane</keyword>
<keyword evidence="1" id="KW-0812">Transmembrane</keyword>
<evidence type="ECO:0000313" key="2">
    <source>
        <dbReference type="EMBL" id="QHU24403.1"/>
    </source>
</evidence>
<keyword evidence="2" id="KW-0614">Plasmid</keyword>
<geneLocation type="plasmid" evidence="2">
    <name>pNK546b</name>
</geneLocation>
<accession>A0A6C0L575</accession>
<evidence type="ECO:0000256" key="1">
    <source>
        <dbReference type="SAM" id="Phobius"/>
    </source>
</evidence>
<reference evidence="2" key="1">
    <citation type="submission" date="2019-10" db="EMBL/GenBank/DDBJ databases">
        <title>Extensively Drug-Resistant Pseudomonas aeruginosa ST664 clone carrying KPC-2-encoding megaplasmid in a burn clinic.</title>
        <authorList>
            <person name="Li Z."/>
            <person name="Cai Z."/>
            <person name="Cai Z."/>
            <person name="Zhang Y."/>
            <person name="Fu T."/>
            <person name="Jin Y."/>
            <person name="Cheng Z."/>
            <person name="Jin S."/>
            <person name="Wu W."/>
            <person name="Yang L."/>
            <person name="Bai F."/>
        </authorList>
    </citation>
    <scope>NUCLEOTIDE SEQUENCE</scope>
    <source>
        <strain evidence="2">NK546</strain>
        <plasmid evidence="2">pNK546b</plasmid>
    </source>
</reference>
<organism evidence="2">
    <name type="scientific">Pseudomonas aeruginosa</name>
    <dbReference type="NCBI Taxonomy" id="287"/>
    <lineage>
        <taxon>Bacteria</taxon>
        <taxon>Pseudomonadati</taxon>
        <taxon>Pseudomonadota</taxon>
        <taxon>Gammaproteobacteria</taxon>
        <taxon>Pseudomonadales</taxon>
        <taxon>Pseudomonadaceae</taxon>
        <taxon>Pseudomonas</taxon>
    </lineage>
</organism>
<sequence length="127" mass="14281">MKNDKVLCRRCGKMMVPKVILSRGVYGGYGWWIGGGRPVSSCCPFCLSENWDDSSRPEHRSPPEKICLVILILLGVTSVGEVFRYIAGDLLGLALSDGFEMVLGWGLIIVGIIVYRKFRFRTWESYS</sequence>
<feature type="transmembrane region" description="Helical" evidence="1">
    <location>
        <begin position="66"/>
        <end position="86"/>
    </location>
</feature>
<dbReference type="AlphaFoldDB" id="A0A6C0L575"/>